<sequence length="325" mass="33334">MSLSASTVAGLDWRAFALGCITPAALVAAAKLARGARAALSVRADSQQGEPGLKVVITGGTRGLGFQLARAFLALGDDVCISGRAPGAVEAAAAKLRSEFPRCTVVGVPADAARDAEALSARAAAELGHIDVWINYAALSAERKAPVSSSPAGELAAIVETNLTGALLGARAAIMQMQRQPGGGRVFLVDGNGSWGNATPGNAAYGAAKRGLVQLKDSLVAETAGTGVGVHIISPGMVATDLLMRYADNARSARMINILAEDPAEVAAWLVPRMRGARGSGSYIRYLTMPGVVWRFLTSSRRRGRFVPEGSAAAGYARLPAQAAG</sequence>
<dbReference type="InterPro" id="IPR052625">
    <property type="entry name" value="Chl_b_Red"/>
</dbReference>
<dbReference type="Proteomes" id="UP000239649">
    <property type="component" value="Unassembled WGS sequence"/>
</dbReference>
<evidence type="ECO:0000313" key="2">
    <source>
        <dbReference type="Proteomes" id="UP000239649"/>
    </source>
</evidence>
<name>A0A2P6VI12_9CHLO</name>
<dbReference type="Pfam" id="PF00106">
    <property type="entry name" value="adh_short"/>
    <property type="match status" value="1"/>
</dbReference>
<keyword evidence="2" id="KW-1185">Reference proteome</keyword>
<proteinExistence type="predicted"/>
<dbReference type="PRINTS" id="PR00081">
    <property type="entry name" value="GDHRDH"/>
</dbReference>
<reference evidence="1 2" key="1">
    <citation type="journal article" date="2018" name="Plant J.">
        <title>Genome sequences of Chlorella sorokiniana UTEX 1602 and Micractinium conductrix SAG 241.80: implications to maltose excretion by a green alga.</title>
        <authorList>
            <person name="Arriola M.B."/>
            <person name="Velmurugan N."/>
            <person name="Zhang Y."/>
            <person name="Plunkett M.H."/>
            <person name="Hondzo H."/>
            <person name="Barney B.M."/>
        </authorList>
    </citation>
    <scope>NUCLEOTIDE SEQUENCE [LARGE SCALE GENOMIC DNA]</scope>
    <source>
        <strain evidence="1 2">SAG 241.80</strain>
    </source>
</reference>
<dbReference type="GO" id="GO:0015996">
    <property type="term" value="P:chlorophyll catabolic process"/>
    <property type="evidence" value="ECO:0007669"/>
    <property type="project" value="TreeGrafter"/>
</dbReference>
<dbReference type="EMBL" id="LHPF02000006">
    <property type="protein sequence ID" value="PSC73722.1"/>
    <property type="molecule type" value="Genomic_DNA"/>
</dbReference>
<gene>
    <name evidence="1" type="ORF">C2E20_2929</name>
</gene>
<dbReference type="Gene3D" id="3.40.50.720">
    <property type="entry name" value="NAD(P)-binding Rossmann-like Domain"/>
    <property type="match status" value="1"/>
</dbReference>
<dbReference type="STRING" id="554055.A0A2P6VI12"/>
<dbReference type="SUPFAM" id="SSF51735">
    <property type="entry name" value="NAD(P)-binding Rossmann-fold domains"/>
    <property type="match status" value="1"/>
</dbReference>
<protein>
    <submittedName>
        <fullName evidence="1">Chlorophyll(Ide) b reductase chloroplastic</fullName>
    </submittedName>
</protein>
<organism evidence="1 2">
    <name type="scientific">Micractinium conductrix</name>
    <dbReference type="NCBI Taxonomy" id="554055"/>
    <lineage>
        <taxon>Eukaryota</taxon>
        <taxon>Viridiplantae</taxon>
        <taxon>Chlorophyta</taxon>
        <taxon>core chlorophytes</taxon>
        <taxon>Trebouxiophyceae</taxon>
        <taxon>Chlorellales</taxon>
        <taxon>Chlorellaceae</taxon>
        <taxon>Chlorella clade</taxon>
        <taxon>Micractinium</taxon>
    </lineage>
</organism>
<accession>A0A2P6VI12</accession>
<dbReference type="AlphaFoldDB" id="A0A2P6VI12"/>
<dbReference type="InterPro" id="IPR002347">
    <property type="entry name" value="SDR_fam"/>
</dbReference>
<evidence type="ECO:0000313" key="1">
    <source>
        <dbReference type="EMBL" id="PSC73722.1"/>
    </source>
</evidence>
<dbReference type="CDD" id="cd05233">
    <property type="entry name" value="SDR_c"/>
    <property type="match status" value="1"/>
</dbReference>
<dbReference type="OrthoDB" id="3592703at2759"/>
<dbReference type="PANTHER" id="PTHR24314:SF21">
    <property type="entry name" value="CHLOROPHYLL(IDE) B REDUCTASE NYC1, CHLOROPLASTIC-RELATED"/>
    <property type="match status" value="1"/>
</dbReference>
<dbReference type="InterPro" id="IPR036291">
    <property type="entry name" value="NAD(P)-bd_dom_sf"/>
</dbReference>
<dbReference type="GO" id="GO:0034256">
    <property type="term" value="F:chlorophyll(ide) b reductase activity"/>
    <property type="evidence" value="ECO:0007669"/>
    <property type="project" value="TreeGrafter"/>
</dbReference>
<dbReference type="PANTHER" id="PTHR24314">
    <property type="entry name" value="NON-SPECIFIC LIPID TRANSFER PROTEIN-RELATED"/>
    <property type="match status" value="1"/>
</dbReference>
<comment type="caution">
    <text evidence="1">The sequence shown here is derived from an EMBL/GenBank/DDBJ whole genome shotgun (WGS) entry which is preliminary data.</text>
</comment>
<dbReference type="GO" id="GO:0010304">
    <property type="term" value="P:PSII associated light-harvesting complex II catabolic process"/>
    <property type="evidence" value="ECO:0007669"/>
    <property type="project" value="TreeGrafter"/>
</dbReference>